<evidence type="ECO:0000313" key="3">
    <source>
        <dbReference type="Proteomes" id="UP000177215"/>
    </source>
</evidence>
<sequence length="228" mass="23840">MKTKTNSYQLVGILLAALLYLYVALGVRAEAQSVLFTQSMDIGSQGSQVTALQTFLSTRTAHYPEGLVTGYYGPLTAAAIMRFQCAEEIVCSGTPATTGYGRVGPITLAQLNLVASGSVGVDVSAPYISGVVTVISSTTATISFGTNELSLGKVSYSTLPMTVFEAAGPGFAPVTGGTVVQADASFRSAHSITLSGLTPNTTYSYVIHATDSRGNLSITWPWTFRTNP</sequence>
<dbReference type="STRING" id="1798515.A3B35_01910"/>
<dbReference type="Proteomes" id="UP000177215">
    <property type="component" value="Unassembled WGS sequence"/>
</dbReference>
<dbReference type="InterPro" id="IPR013783">
    <property type="entry name" value="Ig-like_fold"/>
</dbReference>
<dbReference type="InterPro" id="IPR036366">
    <property type="entry name" value="PGBDSf"/>
</dbReference>
<dbReference type="EMBL" id="MFMC01000022">
    <property type="protein sequence ID" value="OGG77314.1"/>
    <property type="molecule type" value="Genomic_DNA"/>
</dbReference>
<comment type="caution">
    <text evidence="2">The sequence shown here is derived from an EMBL/GenBank/DDBJ whole genome shotgun (WGS) entry which is preliminary data.</text>
</comment>
<dbReference type="Pfam" id="PF01471">
    <property type="entry name" value="PG_binding_1"/>
    <property type="match status" value="1"/>
</dbReference>
<dbReference type="Gene3D" id="2.60.40.10">
    <property type="entry name" value="Immunoglobulins"/>
    <property type="match status" value="1"/>
</dbReference>
<proteinExistence type="predicted"/>
<dbReference type="InterPro" id="IPR002477">
    <property type="entry name" value="Peptidoglycan-bd-like"/>
</dbReference>
<dbReference type="InterPro" id="IPR036365">
    <property type="entry name" value="PGBD-like_sf"/>
</dbReference>
<dbReference type="AlphaFoldDB" id="A0A1F6EUP4"/>
<accession>A0A1F6EUP4</accession>
<protein>
    <recommendedName>
        <fullName evidence="1">Peptidoglycan binding-like domain-containing protein</fullName>
    </recommendedName>
</protein>
<organism evidence="2 3">
    <name type="scientific">Candidatus Kaiserbacteria bacterium RIFCSPLOWO2_01_FULL_54_24</name>
    <dbReference type="NCBI Taxonomy" id="1798515"/>
    <lineage>
        <taxon>Bacteria</taxon>
        <taxon>Candidatus Kaiseribacteriota</taxon>
    </lineage>
</organism>
<dbReference type="Gene3D" id="1.10.101.10">
    <property type="entry name" value="PGBD-like superfamily/PGBD"/>
    <property type="match status" value="1"/>
</dbReference>
<dbReference type="SUPFAM" id="SSF47090">
    <property type="entry name" value="PGBD-like"/>
    <property type="match status" value="1"/>
</dbReference>
<reference evidence="2 3" key="1">
    <citation type="journal article" date="2016" name="Nat. Commun.">
        <title>Thousands of microbial genomes shed light on interconnected biogeochemical processes in an aquifer system.</title>
        <authorList>
            <person name="Anantharaman K."/>
            <person name="Brown C.T."/>
            <person name="Hug L.A."/>
            <person name="Sharon I."/>
            <person name="Castelle C.J."/>
            <person name="Probst A.J."/>
            <person name="Thomas B.C."/>
            <person name="Singh A."/>
            <person name="Wilkins M.J."/>
            <person name="Karaoz U."/>
            <person name="Brodie E.L."/>
            <person name="Williams K.H."/>
            <person name="Hubbard S.S."/>
            <person name="Banfield J.F."/>
        </authorList>
    </citation>
    <scope>NUCLEOTIDE SEQUENCE [LARGE SCALE GENOMIC DNA]</scope>
</reference>
<name>A0A1F6EUP4_9BACT</name>
<evidence type="ECO:0000259" key="1">
    <source>
        <dbReference type="Pfam" id="PF01471"/>
    </source>
</evidence>
<feature type="domain" description="Peptidoglycan binding-like" evidence="1">
    <location>
        <begin position="45"/>
        <end position="86"/>
    </location>
</feature>
<evidence type="ECO:0000313" key="2">
    <source>
        <dbReference type="EMBL" id="OGG77314.1"/>
    </source>
</evidence>
<gene>
    <name evidence="2" type="ORF">A3B35_01910</name>
</gene>